<reference evidence="1" key="1">
    <citation type="journal article" date="2014" name="Int. J. Syst. Evol. Microbiol.">
        <title>Complete genome sequence of Corynebacterium casei LMG S-19264T (=DSM 44701T), isolated from a smear-ripened cheese.</title>
        <authorList>
            <consortium name="US DOE Joint Genome Institute (JGI-PGF)"/>
            <person name="Walter F."/>
            <person name="Albersmeier A."/>
            <person name="Kalinowski J."/>
            <person name="Ruckert C."/>
        </authorList>
    </citation>
    <scope>NUCLEOTIDE SEQUENCE</scope>
    <source>
        <strain evidence="1">VKM B-2789</strain>
    </source>
</reference>
<organism evidence="1 2">
    <name type="scientific">Ancylobacter defluvii</name>
    <dbReference type="NCBI Taxonomy" id="1282440"/>
    <lineage>
        <taxon>Bacteria</taxon>
        <taxon>Pseudomonadati</taxon>
        <taxon>Pseudomonadota</taxon>
        <taxon>Alphaproteobacteria</taxon>
        <taxon>Hyphomicrobiales</taxon>
        <taxon>Xanthobacteraceae</taxon>
        <taxon>Ancylobacter</taxon>
    </lineage>
</organism>
<dbReference type="EMBL" id="BSFM01000014">
    <property type="protein sequence ID" value="GLK85238.1"/>
    <property type="molecule type" value="Genomic_DNA"/>
</dbReference>
<dbReference type="Proteomes" id="UP001143330">
    <property type="component" value="Unassembled WGS sequence"/>
</dbReference>
<dbReference type="AlphaFoldDB" id="A0A9W6K1I1"/>
<sequence>MGLEDFRDDTIVRTVRVKSIGMSNLLIKPRYLALDSSHLGDWVRDYVSQRSEDRAAAAAFESWLERSGYVLLICFHHIEELLNHNDENTALSRLRFISRRKLIAWIKSPDNSIGGIVTILAEEIRAAHEICGGNISEIRNIAKGQLIQI</sequence>
<comment type="caution">
    <text evidence="1">The sequence shown here is derived from an EMBL/GenBank/DDBJ whole genome shotgun (WGS) entry which is preliminary data.</text>
</comment>
<name>A0A9W6K1I1_9HYPH</name>
<accession>A0A9W6K1I1</accession>
<evidence type="ECO:0000313" key="1">
    <source>
        <dbReference type="EMBL" id="GLK85238.1"/>
    </source>
</evidence>
<proteinExistence type="predicted"/>
<evidence type="ECO:0000313" key="2">
    <source>
        <dbReference type="Proteomes" id="UP001143330"/>
    </source>
</evidence>
<keyword evidence="2" id="KW-1185">Reference proteome</keyword>
<reference evidence="1" key="2">
    <citation type="submission" date="2023-01" db="EMBL/GenBank/DDBJ databases">
        <authorList>
            <person name="Sun Q."/>
            <person name="Evtushenko L."/>
        </authorList>
    </citation>
    <scope>NUCLEOTIDE SEQUENCE</scope>
    <source>
        <strain evidence="1">VKM B-2789</strain>
    </source>
</reference>
<protein>
    <submittedName>
        <fullName evidence="1">Uncharacterized protein</fullName>
    </submittedName>
</protein>
<gene>
    <name evidence="1" type="ORF">GCM10017653_33080</name>
</gene>